<dbReference type="RefSeq" id="XP_018814459.1">
    <property type="nucleotide sequence ID" value="XM_018958914.2"/>
</dbReference>
<dbReference type="InterPro" id="IPR045843">
    <property type="entry name" value="IND-like"/>
</dbReference>
<evidence type="ECO:0000256" key="5">
    <source>
        <dbReference type="ARBA" id="ARBA00023242"/>
    </source>
</evidence>
<evidence type="ECO:0000256" key="1">
    <source>
        <dbReference type="ARBA" id="ARBA00004123"/>
    </source>
</evidence>
<dbReference type="InterPro" id="IPR011598">
    <property type="entry name" value="bHLH_dom"/>
</dbReference>
<dbReference type="GeneID" id="108986339"/>
<dbReference type="PANTHER" id="PTHR16223:SF138">
    <property type="entry name" value="TRANSCRIPTION FACTOR BHLH103-LIKE"/>
    <property type="match status" value="1"/>
</dbReference>
<keyword evidence="5" id="KW-0539">Nucleus</keyword>
<dbReference type="GO" id="GO:0005634">
    <property type="term" value="C:nucleus"/>
    <property type="evidence" value="ECO:0000318"/>
    <property type="project" value="GO_Central"/>
</dbReference>
<evidence type="ECO:0000313" key="6">
    <source>
        <dbReference type="Proteomes" id="UP000235220"/>
    </source>
</evidence>
<keyword evidence="2" id="KW-0805">Transcription regulation</keyword>
<keyword evidence="6" id="KW-1185">Reference proteome</keyword>
<dbReference type="Gramene" id="Jr07_36170_p1">
    <property type="protein sequence ID" value="cds.Jr07_36170_p1"/>
    <property type="gene ID" value="Jr07_36170"/>
</dbReference>
<dbReference type="PANTHER" id="PTHR16223">
    <property type="entry name" value="TRANSCRIPTION FACTOR BHLH83-RELATED"/>
    <property type="match status" value="1"/>
</dbReference>
<evidence type="ECO:0000256" key="4">
    <source>
        <dbReference type="ARBA" id="ARBA00023163"/>
    </source>
</evidence>
<accession>A0A2I4E4Y3</accession>
<evidence type="ECO:0000256" key="3">
    <source>
        <dbReference type="ARBA" id="ARBA00023125"/>
    </source>
</evidence>
<dbReference type="SUPFAM" id="SSF47459">
    <property type="entry name" value="HLH, helix-loop-helix DNA-binding domain"/>
    <property type="match status" value="1"/>
</dbReference>
<dbReference type="OrthoDB" id="1870356at2759"/>
<dbReference type="GO" id="GO:0006357">
    <property type="term" value="P:regulation of transcription by RNA polymerase II"/>
    <property type="evidence" value="ECO:0000318"/>
    <property type="project" value="GO_Central"/>
</dbReference>
<sequence>MRNALLQSLYSQLNSFGNNYEAIQVPNLDVSMQINSEGRNLHENGFFRKSKMFNNEDLQLGNNGYAYADPFRSLVDYSYQSGYQSAGDFSSADNVPQQSMLLNNQPSFPQFEATTNARKRPIEGNDDVLSKIGTDMVRNVTTLNELKKNKRNKVITTSEQQWQHVRSSASILLDNEAKHRFHVPVPRRSQKLSDQITALQKLVSPYGKTDTASVLQEASVYIRLLHEQVQNLFQMLSSSYKSSVRAGQRQELIGEEQPDIRSKGLCLVPVSLITQKVKFNGDQPAR</sequence>
<comment type="subcellular location">
    <subcellularLocation>
        <location evidence="1">Nucleus</location>
    </subcellularLocation>
</comment>
<name>A0A2I4E4Y3_JUGRE</name>
<reference evidence="7" key="1">
    <citation type="submission" date="2025-08" db="UniProtKB">
        <authorList>
            <consortium name="RefSeq"/>
        </authorList>
    </citation>
    <scope>IDENTIFICATION</scope>
    <source>
        <tissue evidence="7">Leaves</tissue>
    </source>
</reference>
<dbReference type="AlphaFoldDB" id="A0A2I4E4Y3"/>
<keyword evidence="3" id="KW-0238">DNA-binding</keyword>
<dbReference type="InterPro" id="IPR036638">
    <property type="entry name" value="HLH_DNA-bd_sf"/>
</dbReference>
<evidence type="ECO:0000256" key="2">
    <source>
        <dbReference type="ARBA" id="ARBA00023015"/>
    </source>
</evidence>
<dbReference type="GO" id="GO:0046983">
    <property type="term" value="F:protein dimerization activity"/>
    <property type="evidence" value="ECO:0007669"/>
    <property type="project" value="InterPro"/>
</dbReference>
<dbReference type="Gene3D" id="4.10.280.10">
    <property type="entry name" value="Helix-loop-helix DNA-binding domain"/>
    <property type="match status" value="1"/>
</dbReference>
<protein>
    <submittedName>
        <fullName evidence="7">Transcription factor bHLH112-like isoform X1</fullName>
    </submittedName>
</protein>
<keyword evidence="4" id="KW-0804">Transcription</keyword>
<dbReference type="KEGG" id="jre:108986339"/>
<proteinExistence type="predicted"/>
<dbReference type="STRING" id="51240.A0A2I4E4Y3"/>
<evidence type="ECO:0000313" key="7">
    <source>
        <dbReference type="RefSeq" id="XP_018814459.1"/>
    </source>
</evidence>
<dbReference type="CDD" id="cd11393">
    <property type="entry name" value="bHLH_AtbHLH_like"/>
    <property type="match status" value="1"/>
</dbReference>
<dbReference type="GO" id="GO:0000978">
    <property type="term" value="F:RNA polymerase II cis-regulatory region sequence-specific DNA binding"/>
    <property type="evidence" value="ECO:0000318"/>
    <property type="project" value="GO_Central"/>
</dbReference>
<dbReference type="GO" id="GO:0000981">
    <property type="term" value="F:DNA-binding transcription factor activity, RNA polymerase II-specific"/>
    <property type="evidence" value="ECO:0000318"/>
    <property type="project" value="GO_Central"/>
</dbReference>
<gene>
    <name evidence="7" type="primary">LOC108986339</name>
</gene>
<dbReference type="Proteomes" id="UP000235220">
    <property type="component" value="Chromosome 7"/>
</dbReference>
<dbReference type="InterPro" id="IPR045239">
    <property type="entry name" value="bHLH95_bHLH"/>
</dbReference>
<organism evidence="6 7">
    <name type="scientific">Juglans regia</name>
    <name type="common">English walnut</name>
    <dbReference type="NCBI Taxonomy" id="51240"/>
    <lineage>
        <taxon>Eukaryota</taxon>
        <taxon>Viridiplantae</taxon>
        <taxon>Streptophyta</taxon>
        <taxon>Embryophyta</taxon>
        <taxon>Tracheophyta</taxon>
        <taxon>Spermatophyta</taxon>
        <taxon>Magnoliopsida</taxon>
        <taxon>eudicotyledons</taxon>
        <taxon>Gunneridae</taxon>
        <taxon>Pentapetalae</taxon>
        <taxon>rosids</taxon>
        <taxon>fabids</taxon>
        <taxon>Fagales</taxon>
        <taxon>Juglandaceae</taxon>
        <taxon>Juglans</taxon>
    </lineage>
</organism>
<dbReference type="PROSITE" id="PS50888">
    <property type="entry name" value="BHLH"/>
    <property type="match status" value="1"/>
</dbReference>